<keyword evidence="2" id="KW-1185">Reference proteome</keyword>
<reference evidence="1 2" key="1">
    <citation type="submission" date="2016-02" db="EMBL/GenBank/DDBJ databases">
        <title>Genome analysis of coral dinoflagellate symbionts highlights evolutionary adaptations to a symbiotic lifestyle.</title>
        <authorList>
            <person name="Aranda M."/>
            <person name="Li Y."/>
            <person name="Liew Y.J."/>
            <person name="Baumgarten S."/>
            <person name="Simakov O."/>
            <person name="Wilson M."/>
            <person name="Piel J."/>
            <person name="Ashoor H."/>
            <person name="Bougouffa S."/>
            <person name="Bajic V.B."/>
            <person name="Ryu T."/>
            <person name="Ravasi T."/>
            <person name="Bayer T."/>
            <person name="Micklem G."/>
            <person name="Kim H."/>
            <person name="Bhak J."/>
            <person name="Lajeunesse T.C."/>
            <person name="Voolstra C.R."/>
        </authorList>
    </citation>
    <scope>NUCLEOTIDE SEQUENCE [LARGE SCALE GENOMIC DNA]</scope>
    <source>
        <strain evidence="1 2">CCMP2467</strain>
    </source>
</reference>
<dbReference type="Proteomes" id="UP000186817">
    <property type="component" value="Unassembled WGS sequence"/>
</dbReference>
<evidence type="ECO:0000313" key="1">
    <source>
        <dbReference type="EMBL" id="OLP73455.1"/>
    </source>
</evidence>
<accession>A0A1Q9BRY3</accession>
<organism evidence="1 2">
    <name type="scientific">Symbiodinium microadriaticum</name>
    <name type="common">Dinoflagellate</name>
    <name type="synonym">Zooxanthella microadriatica</name>
    <dbReference type="NCBI Taxonomy" id="2951"/>
    <lineage>
        <taxon>Eukaryota</taxon>
        <taxon>Sar</taxon>
        <taxon>Alveolata</taxon>
        <taxon>Dinophyceae</taxon>
        <taxon>Suessiales</taxon>
        <taxon>Symbiodiniaceae</taxon>
        <taxon>Symbiodinium</taxon>
    </lineage>
</organism>
<comment type="caution">
    <text evidence="1">The sequence shown here is derived from an EMBL/GenBank/DDBJ whole genome shotgun (WGS) entry which is preliminary data.</text>
</comment>
<dbReference type="AlphaFoldDB" id="A0A1Q9BRY3"/>
<sequence length="40" mass="4261">MVQLLSKVLDLLFKKSANLPEAGAEALAAAIGDLPLRRVQ</sequence>
<dbReference type="EMBL" id="LSRX01005441">
    <property type="protein sequence ID" value="OLP73455.1"/>
    <property type="molecule type" value="Genomic_DNA"/>
</dbReference>
<proteinExistence type="predicted"/>
<name>A0A1Q9BRY3_SYMMI</name>
<feature type="non-terminal residue" evidence="1">
    <location>
        <position position="40"/>
    </location>
</feature>
<protein>
    <submittedName>
        <fullName evidence="1">Uncharacterized protein</fullName>
    </submittedName>
</protein>
<gene>
    <name evidence="1" type="ORF">AK812_SmicGene47300</name>
</gene>
<evidence type="ECO:0000313" key="2">
    <source>
        <dbReference type="Proteomes" id="UP000186817"/>
    </source>
</evidence>